<gene>
    <name evidence="2" type="ORF">UXM345_LOCUS17001</name>
</gene>
<dbReference type="EMBL" id="CAJOBF010002166">
    <property type="protein sequence ID" value="CAF4014925.1"/>
    <property type="molecule type" value="Genomic_DNA"/>
</dbReference>
<name>A0A819PIU7_9BILA</name>
<evidence type="ECO:0000313" key="2">
    <source>
        <dbReference type="EMBL" id="CAF4014925.1"/>
    </source>
</evidence>
<protein>
    <recommendedName>
        <fullName evidence="1">Helix-turn-helix domain-containing protein</fullName>
    </recommendedName>
</protein>
<evidence type="ECO:0000259" key="1">
    <source>
        <dbReference type="Pfam" id="PF26215"/>
    </source>
</evidence>
<accession>A0A819PIU7</accession>
<reference evidence="2" key="1">
    <citation type="submission" date="2021-02" db="EMBL/GenBank/DDBJ databases">
        <authorList>
            <person name="Nowell W R."/>
        </authorList>
    </citation>
    <scope>NUCLEOTIDE SEQUENCE</scope>
</reference>
<feature type="domain" description="Helix-turn-helix" evidence="1">
    <location>
        <begin position="473"/>
        <end position="529"/>
    </location>
</feature>
<evidence type="ECO:0000313" key="3">
    <source>
        <dbReference type="Proteomes" id="UP000663842"/>
    </source>
</evidence>
<dbReference type="PANTHER" id="PTHR21301">
    <property type="entry name" value="REVERSE TRANSCRIPTASE"/>
    <property type="match status" value="1"/>
</dbReference>
<dbReference type="InterPro" id="IPR058912">
    <property type="entry name" value="HTH_animal"/>
</dbReference>
<comment type="caution">
    <text evidence="2">The sequence shown here is derived from an EMBL/GenBank/DDBJ whole genome shotgun (WGS) entry which is preliminary data.</text>
</comment>
<sequence>MTSTTTSLWLIIPSHELRWHGTTTKQYITGLYRQLLKMVDEINESIDVVVQLFDDDADDDDDEDDNYRNIENEHTICNYDDGNHIGIKKETEEKTISMVRIPEYRLNARPLYCIQKNDIKLIRQKFKEQNRLLLKTYKSNAMYSCTINEFESKISAFFTNTNAYSLIEEFNETNTDRVQKYLDDLVDKVKTILDNLLQYQSINPMQYHEMTVMRSKVRLDYLFFLPDTRKNEISVQPIMISCESPFINISRLLNRLLEPIYSRMAINTTFFKGADAIKALETYKNEGNLRSLTLFATVHVNNILTIFPHEQAIQVLERFLYDNVPKNQIQGISISTIIQLVRLLLENQWFIYQNKLYRQIHGGGCGSPFMLLLVNIILLDWQKEFVAYLKEKKEIFGRYFDEIFITWNKSKDDLDTFIHSMNMKNSLIQVQSTIGTQIDYLDTYIRFFSDENDNEIELETQVNHESKAEPYALPYIYGHPSDIYSKLIRMALIRAALCCSDIYEFQQERQYIELSFTINNFPVGFISEHVTVFFLEFNMEEFDYTMYDQKTYEELRENVIQYDQKCIQKRMERQQQAHDYNLQYVSLSTKTKFFRYLKQYSQRHRKRSYGNHSKLYVDIVGRPKYPSNTK</sequence>
<dbReference type="PANTHER" id="PTHR21301:SF10">
    <property type="entry name" value="REVERSE TRANSCRIPTASE DOMAIN-CONTAINING PROTEIN"/>
    <property type="match status" value="1"/>
</dbReference>
<dbReference type="AlphaFoldDB" id="A0A819PIU7"/>
<organism evidence="2 3">
    <name type="scientific">Rotaria magnacalcarata</name>
    <dbReference type="NCBI Taxonomy" id="392030"/>
    <lineage>
        <taxon>Eukaryota</taxon>
        <taxon>Metazoa</taxon>
        <taxon>Spiralia</taxon>
        <taxon>Gnathifera</taxon>
        <taxon>Rotifera</taxon>
        <taxon>Eurotatoria</taxon>
        <taxon>Bdelloidea</taxon>
        <taxon>Philodinida</taxon>
        <taxon>Philodinidae</taxon>
        <taxon>Rotaria</taxon>
    </lineage>
</organism>
<proteinExistence type="predicted"/>
<dbReference type="Proteomes" id="UP000663842">
    <property type="component" value="Unassembled WGS sequence"/>
</dbReference>
<dbReference type="Pfam" id="PF26215">
    <property type="entry name" value="HTH_animal"/>
    <property type="match status" value="1"/>
</dbReference>